<feature type="transmembrane region" description="Helical" evidence="1">
    <location>
        <begin position="588"/>
        <end position="610"/>
    </location>
</feature>
<dbReference type="InterPro" id="IPR007111">
    <property type="entry name" value="NACHT_NTPase"/>
</dbReference>
<evidence type="ECO:0000313" key="4">
    <source>
        <dbReference type="Proteomes" id="UP000656881"/>
    </source>
</evidence>
<accession>A0ABQ2MKS0</accession>
<feature type="transmembrane region" description="Helical" evidence="1">
    <location>
        <begin position="434"/>
        <end position="451"/>
    </location>
</feature>
<keyword evidence="4" id="KW-1185">Reference proteome</keyword>
<protein>
    <recommendedName>
        <fullName evidence="2">NACHT domain-containing protein</fullName>
    </recommendedName>
</protein>
<feature type="transmembrane region" description="Helical" evidence="1">
    <location>
        <begin position="34"/>
        <end position="54"/>
    </location>
</feature>
<dbReference type="EMBL" id="BMNG01000015">
    <property type="protein sequence ID" value="GGO53658.1"/>
    <property type="molecule type" value="Genomic_DNA"/>
</dbReference>
<keyword evidence="1" id="KW-0472">Membrane</keyword>
<feature type="transmembrane region" description="Helical" evidence="1">
    <location>
        <begin position="564"/>
        <end position="581"/>
    </location>
</feature>
<feature type="domain" description="NACHT" evidence="2">
    <location>
        <begin position="136"/>
        <end position="295"/>
    </location>
</feature>
<reference evidence="4" key="1">
    <citation type="journal article" date="2019" name="Int. J. Syst. Evol. Microbiol.">
        <title>The Global Catalogue of Microorganisms (GCM) 10K type strain sequencing project: providing services to taxonomists for standard genome sequencing and annotation.</title>
        <authorList>
            <consortium name="The Broad Institute Genomics Platform"/>
            <consortium name="The Broad Institute Genome Sequencing Center for Infectious Disease"/>
            <person name="Wu L."/>
            <person name="Ma J."/>
        </authorList>
    </citation>
    <scope>NUCLEOTIDE SEQUENCE [LARGE SCALE GENOMIC DNA]</scope>
    <source>
        <strain evidence="4">CGMCC 4.7349</strain>
    </source>
</reference>
<organism evidence="3 4">
    <name type="scientific">Streptomyces lasiicapitis</name>
    <dbReference type="NCBI Taxonomy" id="1923961"/>
    <lineage>
        <taxon>Bacteria</taxon>
        <taxon>Bacillati</taxon>
        <taxon>Actinomycetota</taxon>
        <taxon>Actinomycetes</taxon>
        <taxon>Kitasatosporales</taxon>
        <taxon>Streptomycetaceae</taxon>
        <taxon>Streptomyces</taxon>
    </lineage>
</organism>
<evidence type="ECO:0000256" key="1">
    <source>
        <dbReference type="SAM" id="Phobius"/>
    </source>
</evidence>
<dbReference type="Pfam" id="PF05729">
    <property type="entry name" value="NACHT"/>
    <property type="match status" value="1"/>
</dbReference>
<evidence type="ECO:0000259" key="2">
    <source>
        <dbReference type="Pfam" id="PF05729"/>
    </source>
</evidence>
<sequence length="670" mass="72386">MKRSRTRRVAVTYAALQIATAALALWLTKQFQVARMSATLIALAPTLPGAYLTWAAYHNDRREAAADTDAKATMLAAAVAPAETRQRAQLIGPGAHRIDVAFHYRTEPANNATGAAPEGRLTNVVAYYRNLRPARLVITGEPGGGKTLLALDLLLGLLTHNARTAADPVPVRLSVAGWDTDRPLPEWLADQIHQQFRDRGLTAADAGMLVDQHRILPVLDGLDEMDTDTTPAARRRAVAALQQLNAYQHPTGSAPVILTCRTTQYEQLAALDMRMREAAHIQIAPVPPAQAAAYLTARSTRPTRWSPVIDTLNTAPGGALAKALSTPWRLNLAATAYEERHPDTLGYLRDPADLLTLPSPHAVRDHLLALYLPAATSQHPTRPGRYPPHQTHRWLAALATHLATTDPASPGSGTDLVLHQLWPMAGAHRVRTTDALLICPLALAFPALYLATTPVDFSLRMFLGTALTAWPLAAVWQASRATVRTPHTVHLHRLRSPTHLRRLARDLGFGLTLGLALGLVVELVAGLVIAVAVGLALWLKDVLTEPLSCDAAPTDPRYPVRDDLAVGLASVLAVGLAIGLLSGLANGLTVGLAIGSMGLIVGVPLGLYVFSGAGRRYVVLLCCSRGRLPWRLGAFLHWAYEAGLLRISGMAYQFRHRELQDWLAAQARLR</sequence>
<keyword evidence="1" id="KW-0812">Transmembrane</keyword>
<dbReference type="InterPro" id="IPR027417">
    <property type="entry name" value="P-loop_NTPase"/>
</dbReference>
<keyword evidence="1" id="KW-1133">Transmembrane helix</keyword>
<dbReference type="Proteomes" id="UP000656881">
    <property type="component" value="Unassembled WGS sequence"/>
</dbReference>
<feature type="transmembrane region" description="Helical" evidence="1">
    <location>
        <begin position="509"/>
        <end position="538"/>
    </location>
</feature>
<dbReference type="SUPFAM" id="SSF52540">
    <property type="entry name" value="P-loop containing nucleoside triphosphate hydrolases"/>
    <property type="match status" value="1"/>
</dbReference>
<proteinExistence type="predicted"/>
<evidence type="ECO:0000313" key="3">
    <source>
        <dbReference type="EMBL" id="GGO53658.1"/>
    </source>
</evidence>
<name>A0ABQ2MKS0_9ACTN</name>
<gene>
    <name evidence="3" type="ORF">GCM10012286_61570</name>
</gene>
<dbReference type="Gene3D" id="3.40.50.300">
    <property type="entry name" value="P-loop containing nucleotide triphosphate hydrolases"/>
    <property type="match status" value="1"/>
</dbReference>
<dbReference type="RefSeq" id="WP_189176406.1">
    <property type="nucleotide sequence ID" value="NZ_BMNG01000015.1"/>
</dbReference>
<comment type="caution">
    <text evidence="3">The sequence shown here is derived from an EMBL/GenBank/DDBJ whole genome shotgun (WGS) entry which is preliminary data.</text>
</comment>